<evidence type="ECO:0000313" key="1">
    <source>
        <dbReference type="EMBL" id="KAJ4716966.1"/>
    </source>
</evidence>
<comment type="caution">
    <text evidence="1">The sequence shown here is derived from an EMBL/GenBank/DDBJ whole genome shotgun (WGS) entry which is preliminary data.</text>
</comment>
<sequence length="785" mass="88438">MDAAARVMCQENPFNPLITSSYQFSWILVVSHLFHLVLKPLGQPGPIAQILAGLVLGPSLMCRFKEIREFFIQISSEDYYRVYAFFSRIFFMFLIGLELDMDYLKRNIRSASTVAFGGFVISILIGISTSLIVLRILELTHNTFPFIVVVSIVFANSASPVVIRLVAELKLDTSEVGRLAICSSLINEMSGALVFFVYITFTKKGMFGLALVSAFLTAVLIPVNYYLAFWFNTGNQNRKFVNNSQVLIIVVLLILVCMVIEYNGLYSTFPCLLVGMMFPREGKTARTLLHKLTYAIHNFVLPIYFGFTGFQFDVKILTKRVPEYMTVVVILVIMSLMSKSLGTILACRYLNIPFNGVILALMLSVKGHLDLVMIDSTPNDKTWWGQDIRDLLIAFIVIETMIAGPVVSFILRRKESQFSHTRASIEFLDPESELQMMSCVYAPRSAPCQLGLFSAMHGSSAAAITPYFMHLVELPKKRKKNSLMYHQLQDGDQFSDEEDYGGNDVIEINDAIDIFTSESKLFVRQIKLVSSFPNMYEDVCNKAEDLRVSFIFLPFHKHQRIDGKMENGRDEIRTTNQKIIRHAPCSVGILVDRGCLRFQKMLSPNTVQDVATLFFGGPDDREALACSKRIAMHPQLNLTVIRFLPAATTADNSNQNVSAHVGDEVFRTLSIHDVENDRDNEFVSDFYERFVSSGEMGYVEKHVRNGEETLGVLKEIGDLYSLFIVGKGRRGYSTLTTGMSDWEECPELGVVGDLLASMDFQINGSVLVIQQHRHSNKSTSLTDHD</sequence>
<name>A0ACC1XZU2_MELAZ</name>
<proteinExistence type="predicted"/>
<protein>
    <submittedName>
        <fullName evidence="1">Cation/H(+) antiporter like</fullName>
    </submittedName>
</protein>
<reference evidence="1 2" key="1">
    <citation type="journal article" date="2023" name="Science">
        <title>Complex scaffold remodeling in plant triterpene biosynthesis.</title>
        <authorList>
            <person name="De La Pena R."/>
            <person name="Hodgson H."/>
            <person name="Liu J.C."/>
            <person name="Stephenson M.J."/>
            <person name="Martin A.C."/>
            <person name="Owen C."/>
            <person name="Harkess A."/>
            <person name="Leebens-Mack J."/>
            <person name="Jimenez L.E."/>
            <person name="Osbourn A."/>
            <person name="Sattely E.S."/>
        </authorList>
    </citation>
    <scope>NUCLEOTIDE SEQUENCE [LARGE SCALE GENOMIC DNA]</scope>
    <source>
        <strain evidence="2">cv. JPN11</strain>
        <tissue evidence="1">Leaf</tissue>
    </source>
</reference>
<accession>A0ACC1XZU2</accession>
<gene>
    <name evidence="1" type="ORF">OWV82_011910</name>
</gene>
<keyword evidence="2" id="KW-1185">Reference proteome</keyword>
<dbReference type="EMBL" id="CM051399">
    <property type="protein sequence ID" value="KAJ4716966.1"/>
    <property type="molecule type" value="Genomic_DNA"/>
</dbReference>
<organism evidence="1 2">
    <name type="scientific">Melia azedarach</name>
    <name type="common">Chinaberry tree</name>
    <dbReference type="NCBI Taxonomy" id="155640"/>
    <lineage>
        <taxon>Eukaryota</taxon>
        <taxon>Viridiplantae</taxon>
        <taxon>Streptophyta</taxon>
        <taxon>Embryophyta</taxon>
        <taxon>Tracheophyta</taxon>
        <taxon>Spermatophyta</taxon>
        <taxon>Magnoliopsida</taxon>
        <taxon>eudicotyledons</taxon>
        <taxon>Gunneridae</taxon>
        <taxon>Pentapetalae</taxon>
        <taxon>rosids</taxon>
        <taxon>malvids</taxon>
        <taxon>Sapindales</taxon>
        <taxon>Meliaceae</taxon>
        <taxon>Melia</taxon>
    </lineage>
</organism>
<dbReference type="Proteomes" id="UP001164539">
    <property type="component" value="Chromosome 6"/>
</dbReference>
<evidence type="ECO:0000313" key="2">
    <source>
        <dbReference type="Proteomes" id="UP001164539"/>
    </source>
</evidence>